<dbReference type="RefSeq" id="WP_171686710.1">
    <property type="nucleotide sequence ID" value="NZ_WHNZ01000071.1"/>
</dbReference>
<dbReference type="Pfam" id="PF04261">
    <property type="entry name" value="Dyp_perox_N"/>
    <property type="match status" value="1"/>
</dbReference>
<evidence type="ECO:0000256" key="9">
    <source>
        <dbReference type="ARBA" id="ARBA00025737"/>
    </source>
</evidence>
<evidence type="ECO:0000256" key="10">
    <source>
        <dbReference type="ARBA" id="ARBA00033771"/>
    </source>
</evidence>
<evidence type="ECO:0000313" key="17">
    <source>
        <dbReference type="Proteomes" id="UP000618579"/>
    </source>
</evidence>
<dbReference type="InterPro" id="IPR006314">
    <property type="entry name" value="Dyp_peroxidase"/>
</dbReference>
<keyword evidence="6 13" id="KW-0560">Oxidoreductase</keyword>
<feature type="domain" description="Dyp-type peroxidase N-terminal" evidence="14">
    <location>
        <begin position="60"/>
        <end position="215"/>
    </location>
</feature>
<keyword evidence="17" id="KW-1185">Reference proteome</keyword>
<dbReference type="EMBL" id="WHNZ01000071">
    <property type="protein sequence ID" value="NOV03905.1"/>
    <property type="molecule type" value="Genomic_DNA"/>
</dbReference>
<evidence type="ECO:0000259" key="14">
    <source>
        <dbReference type="Pfam" id="PF04261"/>
    </source>
</evidence>
<comment type="subcellular location">
    <subcellularLocation>
        <location evidence="1">Cell envelope</location>
    </subcellularLocation>
</comment>
<comment type="cofactor">
    <cofactor evidence="13">
        <name>heme b</name>
        <dbReference type="ChEBI" id="CHEBI:60344"/>
    </cofactor>
    <text evidence="13">Binds 1 heme b (iron(II)-protoporphyrin IX) group non-covalently per subunit.</text>
</comment>
<keyword evidence="2 13" id="KW-0575">Peroxidase</keyword>
<keyword evidence="3 13" id="KW-0349">Heme</keyword>
<dbReference type="Proteomes" id="UP000618579">
    <property type="component" value="Unassembled WGS sequence"/>
</dbReference>
<evidence type="ECO:0000256" key="13">
    <source>
        <dbReference type="RuleBase" id="RU365017"/>
    </source>
</evidence>
<dbReference type="InterPro" id="IPR048328">
    <property type="entry name" value="Dyp_perox_C"/>
</dbReference>
<dbReference type="PROSITE" id="PS51318">
    <property type="entry name" value="TAT"/>
    <property type="match status" value="1"/>
</dbReference>
<dbReference type="SUPFAM" id="SSF54909">
    <property type="entry name" value="Dimeric alpha+beta barrel"/>
    <property type="match status" value="1"/>
</dbReference>
<evidence type="ECO:0000256" key="4">
    <source>
        <dbReference type="ARBA" id="ARBA00022723"/>
    </source>
</evidence>
<dbReference type="InterPro" id="IPR011008">
    <property type="entry name" value="Dimeric_a/b-barrel"/>
</dbReference>
<gene>
    <name evidence="16" type="primary">efeB</name>
    <name evidence="16" type="ORF">GC097_28320</name>
</gene>
<dbReference type="PANTHER" id="PTHR30521:SF4">
    <property type="entry name" value="DEFERROCHELATASE"/>
    <property type="match status" value="1"/>
</dbReference>
<evidence type="ECO:0000256" key="5">
    <source>
        <dbReference type="ARBA" id="ARBA00022729"/>
    </source>
</evidence>
<dbReference type="PROSITE" id="PS51404">
    <property type="entry name" value="DYP_PEROXIDASE"/>
    <property type="match status" value="1"/>
</dbReference>
<dbReference type="InterPro" id="IPR006311">
    <property type="entry name" value="TAT_signal"/>
</dbReference>
<comment type="function">
    <text evidence="13">Involved in the recovery of exogenous heme iron. Extracts iron from heme while preserving the protoporphyrin ring intact.</text>
</comment>
<dbReference type="InterPro" id="IPR048327">
    <property type="entry name" value="Dyp_perox_N"/>
</dbReference>
<evidence type="ECO:0000256" key="1">
    <source>
        <dbReference type="ARBA" id="ARBA00004196"/>
    </source>
</evidence>
<reference evidence="16 17" key="1">
    <citation type="submission" date="2019-10" db="EMBL/GenBank/DDBJ databases">
        <title>Description of Paenibacillus pedi sp. nov.</title>
        <authorList>
            <person name="Carlier A."/>
            <person name="Qi S."/>
        </authorList>
    </citation>
    <scope>NUCLEOTIDE SEQUENCE [LARGE SCALE GENOMIC DNA]</scope>
    <source>
        <strain evidence="16 17">LMG 31457</strain>
    </source>
</reference>
<dbReference type="InterPro" id="IPR006313">
    <property type="entry name" value="EfeB/EfeN"/>
</dbReference>
<organism evidence="16 17">
    <name type="scientific">Paenibacillus planticolens</name>
    <dbReference type="NCBI Taxonomy" id="2654976"/>
    <lineage>
        <taxon>Bacteria</taxon>
        <taxon>Bacillati</taxon>
        <taxon>Bacillota</taxon>
        <taxon>Bacilli</taxon>
        <taxon>Bacillales</taxon>
        <taxon>Paenibacillaceae</taxon>
        <taxon>Paenibacillus</taxon>
    </lineage>
</organism>
<accession>A0ABX1ZXW6</accession>
<keyword evidence="7 13" id="KW-0408">Iron</keyword>
<keyword evidence="4 13" id="KW-0479">Metal-binding</keyword>
<proteinExistence type="inferred from homology"/>
<keyword evidence="8" id="KW-0456">Lyase</keyword>
<dbReference type="Pfam" id="PF20628">
    <property type="entry name" value="Dyp_perox_C"/>
    <property type="match status" value="1"/>
</dbReference>
<comment type="similarity">
    <text evidence="9 13">Belongs to the DyP-type peroxidase family.</text>
</comment>
<sequence length="424" mass="46887">MGDKINRRTFLGMTAAGAAGLILGEFMGKEREPELVTPATKQVANDESKAELIPFYGAHQTGVVTPQQNFANVAAFDITTDDRKQLQELFKTWTEMAATLMAGKPLAEEPQEGKFPPIDTGEQIGLSTGKLTLTFAVGATFFEKEGKDRFGLQSRKPQGLTEMPIFHKDSLQEQLTHGDIVIQACSDDPMVCFHAIRNLAKAARGVAHLRWQQTGQLGIKSDGTKRNLFGFKDGTNNPALNDDSFMNNNVWIDGADGTPWLAGGTFMVVRRINMRIETWDQQPFTNQEQIIGRQKVSGAPMDAHNEFDQPNFAQDANGDKTALDSHIRLSNPRDGEKSERERILRRGYNFMENLDSVGRMNAGLLFVCFNKNLQTQFESIQKRLANPKKPDQMLSYTVTTGGGYFAVLPGVTGPGTYLGQNLFG</sequence>
<evidence type="ECO:0000256" key="11">
    <source>
        <dbReference type="ARBA" id="ARBA00033775"/>
    </source>
</evidence>
<name>A0ABX1ZXW6_9BACL</name>
<feature type="domain" description="Dyp-type peroxidase C-terminal" evidence="15">
    <location>
        <begin position="224"/>
        <end position="411"/>
    </location>
</feature>
<evidence type="ECO:0000256" key="6">
    <source>
        <dbReference type="ARBA" id="ARBA00023002"/>
    </source>
</evidence>
<protein>
    <recommendedName>
        <fullName evidence="10 13">Deferrochelatase</fullName>
        <ecNumber evidence="13">1.11.1.-</ecNumber>
    </recommendedName>
    <alternativeName>
        <fullName evidence="11 13">Peroxidase EfeB</fullName>
    </alternativeName>
</protein>
<evidence type="ECO:0000256" key="8">
    <source>
        <dbReference type="ARBA" id="ARBA00023239"/>
    </source>
</evidence>
<dbReference type="EC" id="1.11.1.-" evidence="13"/>
<evidence type="ECO:0000256" key="12">
    <source>
        <dbReference type="ARBA" id="ARBA00048856"/>
    </source>
</evidence>
<evidence type="ECO:0000259" key="15">
    <source>
        <dbReference type="Pfam" id="PF20628"/>
    </source>
</evidence>
<comment type="catalytic activity">
    <reaction evidence="12">
        <text>heme b + 2 H(+) = protoporphyrin IX + Fe(2+)</text>
        <dbReference type="Rhea" id="RHEA:22584"/>
        <dbReference type="ChEBI" id="CHEBI:15378"/>
        <dbReference type="ChEBI" id="CHEBI:29033"/>
        <dbReference type="ChEBI" id="CHEBI:57306"/>
        <dbReference type="ChEBI" id="CHEBI:60344"/>
        <dbReference type="EC" id="4.98.1.1"/>
    </reaction>
    <physiologicalReaction direction="left-to-right" evidence="12">
        <dbReference type="Rhea" id="RHEA:22585"/>
    </physiologicalReaction>
</comment>
<dbReference type="PANTHER" id="PTHR30521">
    <property type="entry name" value="DEFERROCHELATASE/PEROXIDASE"/>
    <property type="match status" value="1"/>
</dbReference>
<dbReference type="NCBIfam" id="TIGR01413">
    <property type="entry name" value="Dyp_perox_fam"/>
    <property type="match status" value="1"/>
</dbReference>
<keyword evidence="5" id="KW-0732">Signal</keyword>
<evidence type="ECO:0000256" key="3">
    <source>
        <dbReference type="ARBA" id="ARBA00022617"/>
    </source>
</evidence>
<comment type="caution">
    <text evidence="16">The sequence shown here is derived from an EMBL/GenBank/DDBJ whole genome shotgun (WGS) entry which is preliminary data.</text>
</comment>
<evidence type="ECO:0000256" key="2">
    <source>
        <dbReference type="ARBA" id="ARBA00022559"/>
    </source>
</evidence>
<dbReference type="NCBIfam" id="TIGR01412">
    <property type="entry name" value="tat_substr_1"/>
    <property type="match status" value="1"/>
</dbReference>
<evidence type="ECO:0000256" key="7">
    <source>
        <dbReference type="ARBA" id="ARBA00023004"/>
    </source>
</evidence>
<evidence type="ECO:0000313" key="16">
    <source>
        <dbReference type="EMBL" id="NOV03905.1"/>
    </source>
</evidence>